<accession>A0AAE4AJX7</accession>
<protein>
    <submittedName>
        <fullName evidence="1">Uncharacterized protein</fullName>
    </submittedName>
</protein>
<gene>
    <name evidence="1" type="ORF">J2S20_000339</name>
</gene>
<comment type="caution">
    <text evidence="1">The sequence shown here is derived from an EMBL/GenBank/DDBJ whole genome shotgun (WGS) entry which is preliminary data.</text>
</comment>
<name>A0AAE4AJX7_9FIRM</name>
<sequence length="296" mass="33906">MSEYTQMELSSEFEETADAGYNENKVSIDLRIFVPDVHFELIPIKNLLSNQEYQRNLSIQHAKRVAENFDIYQINPVKVSRRDGVNYIFNGQHTVEIVALISGSRETPVWCMIYDDLEYEHEADIFANQMKYVKALLPYEIFMANIEAGNDEELNIKALVEDLGMTITPSAAPNGICAVTTLEKIYDRYGFNALHRVLRLVIGTWEGAPNSTSANMLNGVAKLIDAYGDSLKDDVFKEKLSRVSVKEISRDAKERRAGALGYAEVLLMQYNMRRTNKLLQWERLYKTINNKQKTQN</sequence>
<dbReference type="EMBL" id="JAUSTO010000002">
    <property type="protein sequence ID" value="MDQ0151659.1"/>
    <property type="molecule type" value="Genomic_DNA"/>
</dbReference>
<dbReference type="InterPro" id="IPR046681">
    <property type="entry name" value="DUF6551"/>
</dbReference>
<dbReference type="Pfam" id="PF20188">
    <property type="entry name" value="DUF6551"/>
    <property type="match status" value="1"/>
</dbReference>
<evidence type="ECO:0000313" key="1">
    <source>
        <dbReference type="EMBL" id="MDQ0151659.1"/>
    </source>
</evidence>
<reference evidence="1" key="1">
    <citation type="submission" date="2023-07" db="EMBL/GenBank/DDBJ databases">
        <title>Genomic Encyclopedia of Type Strains, Phase IV (KMG-IV): sequencing the most valuable type-strain genomes for metagenomic binning, comparative biology and taxonomic classification.</title>
        <authorList>
            <person name="Goeker M."/>
        </authorList>
    </citation>
    <scope>NUCLEOTIDE SEQUENCE</scope>
    <source>
        <strain evidence="1">DSM 19659</strain>
    </source>
</reference>
<proteinExistence type="predicted"/>
<organism evidence="1 2">
    <name type="scientific">Moryella indoligenes</name>
    <dbReference type="NCBI Taxonomy" id="371674"/>
    <lineage>
        <taxon>Bacteria</taxon>
        <taxon>Bacillati</taxon>
        <taxon>Bacillota</taxon>
        <taxon>Clostridia</taxon>
        <taxon>Lachnospirales</taxon>
        <taxon>Lachnospiraceae</taxon>
        <taxon>Moryella</taxon>
    </lineage>
</organism>
<dbReference type="Proteomes" id="UP001241537">
    <property type="component" value="Unassembled WGS sequence"/>
</dbReference>
<dbReference type="AlphaFoldDB" id="A0AAE4AJX7"/>
<keyword evidence="2" id="KW-1185">Reference proteome</keyword>
<evidence type="ECO:0000313" key="2">
    <source>
        <dbReference type="Proteomes" id="UP001241537"/>
    </source>
</evidence>
<dbReference type="RefSeq" id="WP_330692719.1">
    <property type="nucleotide sequence ID" value="NZ_JAUSTO010000002.1"/>
</dbReference>